<feature type="compositionally biased region" description="Low complexity" evidence="1">
    <location>
        <begin position="275"/>
        <end position="290"/>
    </location>
</feature>
<reference evidence="2 3" key="1">
    <citation type="submission" date="2023-11" db="EMBL/GenBank/DDBJ databases">
        <title>Halocaridina rubra genome assembly.</title>
        <authorList>
            <person name="Smith C."/>
        </authorList>
    </citation>
    <scope>NUCLEOTIDE SEQUENCE [LARGE SCALE GENOMIC DNA]</scope>
    <source>
        <strain evidence="2">EP-1</strain>
        <tissue evidence="2">Whole</tissue>
    </source>
</reference>
<protein>
    <submittedName>
        <fullName evidence="2">Uncharacterized protein</fullName>
    </submittedName>
</protein>
<gene>
    <name evidence="2" type="ORF">SK128_028191</name>
</gene>
<feature type="compositionally biased region" description="Polar residues" evidence="1">
    <location>
        <begin position="291"/>
        <end position="303"/>
    </location>
</feature>
<sequence>MCLNLHFKNHLHNNSSIHHHELLQYPIGNCSLEAYASLVVGWGVSDTSYARIGVTNFIYDRCSKCQESLLKVMSQIKEELRISLDCLNDLQSALLVIKQSKRRIKKALGTRIIKFARKLERLATQTSQIKMKSEERISHNETRTECPSEYMFSVKADIARANEKIPKLKNQLFKKKNKSTGNFKVSYILKLLGNVTVYIQKIITVYVHVIVEVYVIITTTTTTKTTLTISSTSSKTTLPLNETTSPGPVTSFADTAFTSAIVISTTFNATNSSIPSASLTPTSLSRTSLSVNSTQGSSPKTGISLSSTPLRTTQTSTTTDRSVALNSSSAGIITTDIKEHHSTSSQMSYDNKTDDSLEGTATATRNTTFITTSVEHSVSTYPSNGTVSTVVSLSTYPPNGSVNTVVSLSSATTSDAVTEFTKEKSSLTSASVPPLTSKSKCWRT</sequence>
<evidence type="ECO:0000256" key="1">
    <source>
        <dbReference type="SAM" id="MobiDB-lite"/>
    </source>
</evidence>
<evidence type="ECO:0000313" key="2">
    <source>
        <dbReference type="EMBL" id="KAK7072803.1"/>
    </source>
</evidence>
<name>A0AAN9A2L6_HALRR</name>
<dbReference type="AlphaFoldDB" id="A0AAN9A2L6"/>
<accession>A0AAN9A2L6</accession>
<evidence type="ECO:0000313" key="3">
    <source>
        <dbReference type="Proteomes" id="UP001381693"/>
    </source>
</evidence>
<dbReference type="EMBL" id="JAXCGZ010013334">
    <property type="protein sequence ID" value="KAK7072803.1"/>
    <property type="molecule type" value="Genomic_DNA"/>
</dbReference>
<feature type="region of interest" description="Disordered" evidence="1">
    <location>
        <begin position="275"/>
        <end position="322"/>
    </location>
</feature>
<comment type="caution">
    <text evidence="2">The sequence shown here is derived from an EMBL/GenBank/DDBJ whole genome shotgun (WGS) entry which is preliminary data.</text>
</comment>
<keyword evidence="3" id="KW-1185">Reference proteome</keyword>
<dbReference type="Proteomes" id="UP001381693">
    <property type="component" value="Unassembled WGS sequence"/>
</dbReference>
<proteinExistence type="predicted"/>
<feature type="compositionally biased region" description="Low complexity" evidence="1">
    <location>
        <begin position="304"/>
        <end position="322"/>
    </location>
</feature>
<organism evidence="2 3">
    <name type="scientific">Halocaridina rubra</name>
    <name type="common">Hawaiian red shrimp</name>
    <dbReference type="NCBI Taxonomy" id="373956"/>
    <lineage>
        <taxon>Eukaryota</taxon>
        <taxon>Metazoa</taxon>
        <taxon>Ecdysozoa</taxon>
        <taxon>Arthropoda</taxon>
        <taxon>Crustacea</taxon>
        <taxon>Multicrustacea</taxon>
        <taxon>Malacostraca</taxon>
        <taxon>Eumalacostraca</taxon>
        <taxon>Eucarida</taxon>
        <taxon>Decapoda</taxon>
        <taxon>Pleocyemata</taxon>
        <taxon>Caridea</taxon>
        <taxon>Atyoidea</taxon>
        <taxon>Atyidae</taxon>
        <taxon>Halocaridina</taxon>
    </lineage>
</organism>